<reference evidence="1" key="1">
    <citation type="submission" date="2009-01" db="EMBL/GenBank/DDBJ databases">
        <title>Complete sequence of chromosome 1 of Burkholderia sp. 383.</title>
        <authorList>
            <consortium name="US DOE Joint Genome Institute"/>
            <person name="Copeland A."/>
            <person name="Lucas S."/>
            <person name="Lapidus A."/>
            <person name="Barry K."/>
            <person name="Detter J.C."/>
            <person name="Glavina T."/>
            <person name="Hammon N."/>
            <person name="Israni S."/>
            <person name="Pitluck S."/>
            <person name="Chain P."/>
            <person name="Malfatti S."/>
            <person name="Shin M."/>
            <person name="Vergez L."/>
            <person name="Schmutz J."/>
            <person name="Larimer F."/>
            <person name="Land M."/>
            <person name="Kyrpides N."/>
            <person name="Lykidis A."/>
            <person name="Richardson P."/>
        </authorList>
    </citation>
    <scope>NUCLEOTIDE SEQUENCE</scope>
    <source>
        <strain evidence="1">383</strain>
    </source>
</reference>
<keyword evidence="2" id="KW-1185">Reference proteome</keyword>
<dbReference type="PATRIC" id="fig|482957.22.peg.2684"/>
<name>Q39E16_BURL3</name>
<dbReference type="EMBL" id="CP000151">
    <property type="protein sequence ID" value="ABB09300.1"/>
    <property type="molecule type" value="Genomic_DNA"/>
</dbReference>
<dbReference type="InterPro" id="IPR025506">
    <property type="entry name" value="Abi_alpha"/>
</dbReference>
<gene>
    <name evidence="1" type="ordered locus">Bcep18194_A5706</name>
</gene>
<dbReference type="Pfam" id="PF14337">
    <property type="entry name" value="Abi_alpha"/>
    <property type="match status" value="1"/>
</dbReference>
<evidence type="ECO:0000313" key="1">
    <source>
        <dbReference type="EMBL" id="ABB09300.1"/>
    </source>
</evidence>
<evidence type="ECO:0000313" key="2">
    <source>
        <dbReference type="Proteomes" id="UP000002705"/>
    </source>
</evidence>
<evidence type="ECO:0008006" key="3">
    <source>
        <dbReference type="Google" id="ProtNLM"/>
    </source>
</evidence>
<protein>
    <recommendedName>
        <fullName evidence="3">DUF4393 domain-containing protein</fullName>
    </recommendedName>
</protein>
<dbReference type="GeneID" id="45099497"/>
<dbReference type="RefSeq" id="WP_011352826.1">
    <property type="nucleotide sequence ID" value="NC_007510.1"/>
</dbReference>
<dbReference type="KEGG" id="bur:Bcep18194_A5706"/>
<accession>Q39E16</accession>
<dbReference type="HOGENOM" id="CLU_1114367_0_0_4"/>
<proteinExistence type="predicted"/>
<dbReference type="AlphaFoldDB" id="Q39E16"/>
<dbReference type="Proteomes" id="UP000002705">
    <property type="component" value="Chromosome 1"/>
</dbReference>
<organism evidence="1 2">
    <name type="scientific">Burkholderia lata (strain ATCC 17760 / DSM 23089 / LMG 22485 / NCIMB 9086 / R18194 / 383)</name>
    <dbReference type="NCBI Taxonomy" id="482957"/>
    <lineage>
        <taxon>Bacteria</taxon>
        <taxon>Pseudomonadati</taxon>
        <taxon>Pseudomonadota</taxon>
        <taxon>Betaproteobacteria</taxon>
        <taxon>Burkholderiales</taxon>
        <taxon>Burkholderiaceae</taxon>
        <taxon>Burkholderia</taxon>
        <taxon>Burkholderia cepacia complex</taxon>
    </lineage>
</organism>
<sequence>MSEENLDPVGTKALAEAAKIVTEKTVTGIGAFLNKVCMPAAEEFGLLLQDRVRSWRASNAVAILERSRAHLERNEQAGEIHVHPRIAGKIIDKSSWVDAENLQEMWSGLFVSSCSPTGTDDSNLIFITLLDQLTASEATLIEFLCKDTRICTSEHRLVLAETQVIVPLEGLRKVTSIDSASELDIAIDHLREVGLLQMESGFNLNSSPTPVAILTPSALGLNLFARTQGWTSDPYDFYEKGSPVGVREIAPVAPNTSHPSGYHDAF</sequence>